<sequence>MPGQRKRKRQRQTRGRDRGNEAGRWEVVFETQDQSEWRTRLRELRAADDPIDWESARIDTLCGRLTYPTTYRLSVFVPDTGPADPGLG</sequence>
<organism evidence="2 3">
    <name type="scientific">Streptomyces niveus</name>
    <name type="common">Streptomyces spheroides</name>
    <dbReference type="NCBI Taxonomy" id="193462"/>
    <lineage>
        <taxon>Bacteria</taxon>
        <taxon>Bacillati</taxon>
        <taxon>Actinomycetota</taxon>
        <taxon>Actinomycetes</taxon>
        <taxon>Kitasatosporales</taxon>
        <taxon>Streptomycetaceae</taxon>
        <taxon>Streptomyces</taxon>
    </lineage>
</organism>
<dbReference type="RefSeq" id="WP_078075557.1">
    <property type="nucleotide sequence ID" value="NZ_CP018047.1"/>
</dbReference>
<feature type="compositionally biased region" description="Basic residues" evidence="1">
    <location>
        <begin position="1"/>
        <end position="13"/>
    </location>
</feature>
<evidence type="ECO:0000313" key="3">
    <source>
        <dbReference type="Proteomes" id="UP000189677"/>
    </source>
</evidence>
<feature type="region of interest" description="Disordered" evidence="1">
    <location>
        <begin position="1"/>
        <end position="24"/>
    </location>
</feature>
<feature type="compositionally biased region" description="Basic and acidic residues" evidence="1">
    <location>
        <begin position="14"/>
        <end position="24"/>
    </location>
</feature>
<dbReference type="KEGG" id="snw:BBN63_13015"/>
<dbReference type="OrthoDB" id="3432250at2"/>
<proteinExistence type="predicted"/>
<protein>
    <submittedName>
        <fullName evidence="2">Uncharacterized protein</fullName>
    </submittedName>
</protein>
<evidence type="ECO:0000313" key="2">
    <source>
        <dbReference type="EMBL" id="AQU67020.1"/>
    </source>
</evidence>
<gene>
    <name evidence="2" type="ORF">BBN63_13015</name>
</gene>
<name>A0A1U9QS56_STRNV</name>
<dbReference type="AlphaFoldDB" id="A0A1U9QS56"/>
<evidence type="ECO:0000256" key="1">
    <source>
        <dbReference type="SAM" id="MobiDB-lite"/>
    </source>
</evidence>
<dbReference type="Proteomes" id="UP000189677">
    <property type="component" value="Chromosome"/>
</dbReference>
<accession>A0A1U9QS56</accession>
<reference evidence="2 3" key="1">
    <citation type="submission" date="2016-11" db="EMBL/GenBank/DDBJ databases">
        <title>Complete genome sequence of Streptomyces niveus SCSIO 3406.</title>
        <authorList>
            <person name="Zhu Q."/>
            <person name="Cheng W."/>
            <person name="Song Y."/>
            <person name="Li Q."/>
            <person name="Ju J."/>
        </authorList>
    </citation>
    <scope>NUCLEOTIDE SEQUENCE [LARGE SCALE GENOMIC DNA]</scope>
    <source>
        <strain evidence="2 3">SCSIO 3406</strain>
    </source>
</reference>
<keyword evidence="3" id="KW-1185">Reference proteome</keyword>
<dbReference type="EMBL" id="CP018047">
    <property type="protein sequence ID" value="AQU67020.1"/>
    <property type="molecule type" value="Genomic_DNA"/>
</dbReference>